<organism evidence="3 4">
    <name type="scientific">Cloeon dipterum</name>
    <dbReference type="NCBI Taxonomy" id="197152"/>
    <lineage>
        <taxon>Eukaryota</taxon>
        <taxon>Metazoa</taxon>
        <taxon>Ecdysozoa</taxon>
        <taxon>Arthropoda</taxon>
        <taxon>Hexapoda</taxon>
        <taxon>Insecta</taxon>
        <taxon>Pterygota</taxon>
        <taxon>Palaeoptera</taxon>
        <taxon>Ephemeroptera</taxon>
        <taxon>Pisciforma</taxon>
        <taxon>Baetidae</taxon>
        <taxon>Cloeon</taxon>
    </lineage>
</organism>
<proteinExistence type="predicted"/>
<dbReference type="Pfam" id="PF14837">
    <property type="entry name" value="INTS5_N"/>
    <property type="match status" value="1"/>
</dbReference>
<dbReference type="GO" id="GO:0032039">
    <property type="term" value="C:integrator complex"/>
    <property type="evidence" value="ECO:0007669"/>
    <property type="project" value="InterPro"/>
</dbReference>
<sequence length="869" mass="95507">MDISVTRYVQQLEAERVGQQSQQNQPNFSFPEEGIVAEIHSVLCSFVTTNPEAWAPIISKWSLELLGDLSSNYAGKGLGMAGGLSESLQLWMSCRATRTLMDITTQCLACLMNSDTESCINSLLDVSVAHSPHFDWVVAHVGSCFPKTVVTRVLSCGLKDFYAQGLECNAQRGRGFIPGHFDPQASKLNSVVGILAHLAGSHFGDIRTALLDLFKWSLSDEDSTDALKLATVPYLLHLASLNSILFKALSAEALQSLNCKMLPKLAKLASSWSNYFGGGTAMQDLVVHLALGCEQGGAQAFSLLLDAAGPEGGLTMEQRYSCAETLELFLQEVSLMVRTVEVGQPPIQLAMCIRKELHTLQPLLLSSDGLRAHATLRLISLMGHHSSAVPLLAIAFLLSNATQDYQLGAILALCEATKATQPNLLADALEQELGCRDNKNHKTLWCNLASLLKYEHETKTGPVLEAAKRCFPSIAEAVRDGNSEAAKVLELALPAPQGVEISLKLTRATTTYFFHSLEETDDLTRIAAGRRAVRLLTKLCRGSLAARALALRELLEGAIRTSQARLFGAMTTRRAKPGSMLTSSEPTLLKDNQKQSVSVLLPQRKSTVFHAGIIGIGPRRMITYPVPPAAQVFSNCQLLIEACKACCCQDGDLDKPPNPEAMNDLALIMVELISPDVMYNDLQWPDEEFSKEVTVERDQHIRRIMDDKPVVWDLLRLVATQRPALCYCSVLLRAYAASLMGQWRCIPGIRPPKLVSQTQQLLDVLLLGQLIPLTLATSRHMIPSINPPQILMLMRDVWNYLKDNVPSPKFFKRDPVKGEVAWREKMPEDSPYSETLRLIMQSHLETLGGLYAQVFVKPQLGEAFSKPVG</sequence>
<dbReference type="Proteomes" id="UP000494165">
    <property type="component" value="Unassembled WGS sequence"/>
</dbReference>
<dbReference type="InterPro" id="IPR040316">
    <property type="entry name" value="INTS5"/>
</dbReference>
<accession>A0A8S1CBH9</accession>
<evidence type="ECO:0008006" key="5">
    <source>
        <dbReference type="Google" id="ProtNLM"/>
    </source>
</evidence>
<evidence type="ECO:0000313" key="4">
    <source>
        <dbReference type="Proteomes" id="UP000494165"/>
    </source>
</evidence>
<dbReference type="GO" id="GO:0034472">
    <property type="term" value="P:snRNA 3'-end processing"/>
    <property type="evidence" value="ECO:0007669"/>
    <property type="project" value="TreeGrafter"/>
</dbReference>
<reference evidence="3 4" key="1">
    <citation type="submission" date="2020-04" db="EMBL/GenBank/DDBJ databases">
        <authorList>
            <person name="Alioto T."/>
            <person name="Alioto T."/>
            <person name="Gomez Garrido J."/>
        </authorList>
    </citation>
    <scope>NUCLEOTIDE SEQUENCE [LARGE SCALE GENOMIC DNA]</scope>
</reference>
<keyword evidence="4" id="KW-1185">Reference proteome</keyword>
<dbReference type="PANTHER" id="PTHR31697:SF2">
    <property type="entry name" value="INTEGRATOR COMPLEX SUBUNIT 5"/>
    <property type="match status" value="1"/>
</dbReference>
<evidence type="ECO:0000259" key="2">
    <source>
        <dbReference type="Pfam" id="PF14838"/>
    </source>
</evidence>
<evidence type="ECO:0000259" key="1">
    <source>
        <dbReference type="Pfam" id="PF14837"/>
    </source>
</evidence>
<dbReference type="InterPro" id="IPR029445">
    <property type="entry name" value="INTS5_N"/>
</dbReference>
<comment type="caution">
    <text evidence="3">The sequence shown here is derived from an EMBL/GenBank/DDBJ whole genome shotgun (WGS) entry which is preliminary data.</text>
</comment>
<name>A0A8S1CBH9_9INSE</name>
<dbReference type="EMBL" id="CADEPI010000021">
    <property type="protein sequence ID" value="CAB3365565.1"/>
    <property type="molecule type" value="Genomic_DNA"/>
</dbReference>
<feature type="domain" description="Integrator complex subunit 5 C-terminal" evidence="2">
    <location>
        <begin position="187"/>
        <end position="846"/>
    </location>
</feature>
<dbReference type="PANTHER" id="PTHR31697">
    <property type="entry name" value="INTEGRATOR COMPLEX SUBUNIT 5"/>
    <property type="match status" value="1"/>
</dbReference>
<dbReference type="AlphaFoldDB" id="A0A8S1CBH9"/>
<gene>
    <name evidence="3" type="ORF">CLODIP_2_CD05545</name>
</gene>
<feature type="domain" description="Integrator complex subunit 5 N-terminal" evidence="1">
    <location>
        <begin position="2"/>
        <end position="162"/>
    </location>
</feature>
<dbReference type="OrthoDB" id="69088at2759"/>
<dbReference type="Pfam" id="PF14838">
    <property type="entry name" value="INTS5_C"/>
    <property type="match status" value="1"/>
</dbReference>
<dbReference type="InterPro" id="IPR029444">
    <property type="entry name" value="INTS5_C"/>
</dbReference>
<evidence type="ECO:0000313" key="3">
    <source>
        <dbReference type="EMBL" id="CAB3365565.1"/>
    </source>
</evidence>
<protein>
    <recommendedName>
        <fullName evidence="5">Integrator complex subunit 5 C-terminal domain-containing protein</fullName>
    </recommendedName>
</protein>